<comment type="similarity">
    <text evidence="1 3">Belongs to the UDP-glycosyltransferase family.</text>
</comment>
<evidence type="ECO:0000256" key="4">
    <source>
        <dbReference type="RuleBase" id="RU362057"/>
    </source>
</evidence>
<dbReference type="PANTHER" id="PTHR48047">
    <property type="entry name" value="GLYCOSYLTRANSFERASE"/>
    <property type="match status" value="1"/>
</dbReference>
<evidence type="ECO:0000256" key="3">
    <source>
        <dbReference type="RuleBase" id="RU003718"/>
    </source>
</evidence>
<comment type="caution">
    <text evidence="5">The sequence shown here is derived from an EMBL/GenBank/DDBJ whole genome shotgun (WGS) entry which is preliminary data.</text>
</comment>
<name>A0A9Q1JT86_9CARY</name>
<dbReference type="EMBL" id="JAKOGI010000778">
    <property type="protein sequence ID" value="KAJ8430628.1"/>
    <property type="molecule type" value="Genomic_DNA"/>
</dbReference>
<evidence type="ECO:0000313" key="6">
    <source>
        <dbReference type="Proteomes" id="UP001153076"/>
    </source>
</evidence>
<proteinExistence type="inferred from homology"/>
<keyword evidence="2 3" id="KW-0808">Transferase</keyword>
<dbReference type="OrthoDB" id="5835829at2759"/>
<dbReference type="Proteomes" id="UP001153076">
    <property type="component" value="Unassembled WGS sequence"/>
</dbReference>
<dbReference type="InterPro" id="IPR035595">
    <property type="entry name" value="UDP_glycos_trans_CS"/>
</dbReference>
<protein>
    <recommendedName>
        <fullName evidence="4">Glycosyltransferase</fullName>
        <ecNumber evidence="4">2.4.1.-</ecNumber>
    </recommendedName>
</protein>
<dbReference type="Gene3D" id="3.40.50.2000">
    <property type="entry name" value="Glycogen Phosphorylase B"/>
    <property type="match status" value="2"/>
</dbReference>
<dbReference type="CDD" id="cd03784">
    <property type="entry name" value="GT1_Gtf-like"/>
    <property type="match status" value="1"/>
</dbReference>
<sequence length="499" mass="56167">MATPLSPSCPSPHVILFPFMSKGHTIPLLHLAKLIHHHRPLATFTIFTTTGNHAFISDSLSSSIPPNLLNIISFPFPSHPAIPAGVESTDKFPSMSLLIPFVDAVERLQPLFESALEKLQIHQNVTTCFLISDGFLYWTQECASKFNIPRLMFYGMSTYAQGICRVVGENRTLFEANGEDELIQVPDFPWIKVTKNDFDRVFLDEPKGAHFEFVAKCGIATTKSYAILVNSLYEIESKFLEYWNSKYQPKAWLIGPLCLAEKPIPKTTKKPAWMEWLDRKRVEGKPVLYVAFGSQAEISDEQLKEIVIGLEKSEVDFLWALRIKPEQEDHIMQGFEEKVKGRGLVVKGWIGQREVLEHESVRGFLSHCGWNSVIESICAGVPILAWPMMAEQHLNARMVTEEIKVGLRVETCNGSVRGFVKWEGLAKMVKELMEGEMGQVVRPRVKELSDAAKKAIQQGGTSWCNLELLLSKLETEPTINYNDNGTLSPSSAVKVIKLH</sequence>
<dbReference type="PROSITE" id="PS00375">
    <property type="entry name" value="UDPGT"/>
    <property type="match status" value="1"/>
</dbReference>
<evidence type="ECO:0000313" key="5">
    <source>
        <dbReference type="EMBL" id="KAJ8430628.1"/>
    </source>
</evidence>
<evidence type="ECO:0000256" key="2">
    <source>
        <dbReference type="ARBA" id="ARBA00022679"/>
    </source>
</evidence>
<organism evidence="5 6">
    <name type="scientific">Carnegiea gigantea</name>
    <dbReference type="NCBI Taxonomy" id="171969"/>
    <lineage>
        <taxon>Eukaryota</taxon>
        <taxon>Viridiplantae</taxon>
        <taxon>Streptophyta</taxon>
        <taxon>Embryophyta</taxon>
        <taxon>Tracheophyta</taxon>
        <taxon>Spermatophyta</taxon>
        <taxon>Magnoliopsida</taxon>
        <taxon>eudicotyledons</taxon>
        <taxon>Gunneridae</taxon>
        <taxon>Pentapetalae</taxon>
        <taxon>Caryophyllales</taxon>
        <taxon>Cactineae</taxon>
        <taxon>Cactaceae</taxon>
        <taxon>Cactoideae</taxon>
        <taxon>Echinocereeae</taxon>
        <taxon>Carnegiea</taxon>
    </lineage>
</organism>
<accession>A0A9Q1JT86</accession>
<dbReference type="InterPro" id="IPR002213">
    <property type="entry name" value="UDP_glucos_trans"/>
</dbReference>
<dbReference type="GO" id="GO:0035251">
    <property type="term" value="F:UDP-glucosyltransferase activity"/>
    <property type="evidence" value="ECO:0007669"/>
    <property type="project" value="TreeGrafter"/>
</dbReference>
<dbReference type="EC" id="2.4.1.-" evidence="4"/>
<evidence type="ECO:0000256" key="1">
    <source>
        <dbReference type="ARBA" id="ARBA00009995"/>
    </source>
</evidence>
<dbReference type="Pfam" id="PF00201">
    <property type="entry name" value="UDPGT"/>
    <property type="match status" value="1"/>
</dbReference>
<reference evidence="5" key="1">
    <citation type="submission" date="2022-04" db="EMBL/GenBank/DDBJ databases">
        <title>Carnegiea gigantea Genome sequencing and assembly v2.</title>
        <authorList>
            <person name="Copetti D."/>
            <person name="Sanderson M.J."/>
            <person name="Burquez A."/>
            <person name="Wojciechowski M.F."/>
        </authorList>
    </citation>
    <scope>NUCLEOTIDE SEQUENCE</scope>
    <source>
        <strain evidence="5">SGP5-SGP5p</strain>
        <tissue evidence="5">Aerial part</tissue>
    </source>
</reference>
<dbReference type="SUPFAM" id="SSF53756">
    <property type="entry name" value="UDP-Glycosyltransferase/glycogen phosphorylase"/>
    <property type="match status" value="1"/>
</dbReference>
<dbReference type="AlphaFoldDB" id="A0A9Q1JT86"/>
<gene>
    <name evidence="5" type="ORF">Cgig2_008308</name>
</gene>
<dbReference type="PANTHER" id="PTHR48047:SF51">
    <property type="entry name" value="GLYCOSYLTRANSFERASE"/>
    <property type="match status" value="1"/>
</dbReference>
<dbReference type="FunFam" id="3.40.50.2000:FF:000107">
    <property type="entry name" value="Glycosyltransferase"/>
    <property type="match status" value="1"/>
</dbReference>
<keyword evidence="3" id="KW-0328">Glycosyltransferase</keyword>
<keyword evidence="6" id="KW-1185">Reference proteome</keyword>